<dbReference type="Gene3D" id="3.40.50.10540">
    <property type="entry name" value="Crotonobetainyl-coa:carnitine coa-transferase, domain 1"/>
    <property type="match status" value="1"/>
</dbReference>
<sequence>MGLTEQIAAALSVAGLGPTRFNEIGEGSWPSAFAVSDLAVASIGAACAEAAALSGRKTPVDIDRRLASLWFSMTVQPQGWDLPPVWDDLAGIYRTSDGFVRLHTNAPHHKTAALRALNCKADRATVEATVANCSALALETAVVSQHGCAARLMSLDDWRAHPQGQAVNNEPLIAWTRHSAVHATWVPGPQSRPLAGLKVLDLTRVLAGPVCTRTLAGFGADVLRIDPPGWGEALVETEVTPGKRLATLDLKTTLDREIFLSLLKEADVLVHGYRKDALCALGLGADVRRATNPGLIDVALNAYGWTGPWSDRRGFDSLMQMSSGIAHKGMTRKNSDTPVPLPVQALDFATGYLMAAAVLRALRVRLETGEALSARLSLAGTAALLASVPADNDGAEFDPITDDDVSAGIEHTDWGPARRIRFPADMPMGWSTPARRLHSDPPRWD</sequence>
<dbReference type="RefSeq" id="WP_189498999.1">
    <property type="nucleotide sequence ID" value="NZ_BMZH01000012.1"/>
</dbReference>
<dbReference type="AlphaFoldDB" id="A0A8J3G3D4"/>
<dbReference type="PANTHER" id="PTHR48228:SF4">
    <property type="entry name" value="BLR3030 PROTEIN"/>
    <property type="match status" value="1"/>
</dbReference>
<dbReference type="GO" id="GO:0016740">
    <property type="term" value="F:transferase activity"/>
    <property type="evidence" value="ECO:0007669"/>
    <property type="project" value="UniProtKB-KW"/>
</dbReference>
<dbReference type="InterPro" id="IPR003673">
    <property type="entry name" value="CoA-Trfase_fam_III"/>
</dbReference>
<gene>
    <name evidence="1" type="ORF">GCM10009069_25180</name>
</gene>
<dbReference type="SUPFAM" id="SSF89796">
    <property type="entry name" value="CoA-transferase family III (CaiB/BaiF)"/>
    <property type="match status" value="2"/>
</dbReference>
<protein>
    <submittedName>
        <fullName evidence="1">Coa transferase caib/baif family protein</fullName>
    </submittedName>
</protein>
<comment type="caution">
    <text evidence="1">The sequence shown here is derived from an EMBL/GenBank/DDBJ whole genome shotgun (WGS) entry which is preliminary data.</text>
</comment>
<dbReference type="EMBL" id="BMZH01000012">
    <property type="protein sequence ID" value="GHB01303.1"/>
    <property type="molecule type" value="Genomic_DNA"/>
</dbReference>
<dbReference type="Pfam" id="PF02515">
    <property type="entry name" value="CoA_transf_3"/>
    <property type="match status" value="1"/>
</dbReference>
<keyword evidence="2" id="KW-1185">Reference proteome</keyword>
<evidence type="ECO:0000313" key="1">
    <source>
        <dbReference type="EMBL" id="GHB01303.1"/>
    </source>
</evidence>
<name>A0A8J3G3D4_9PROT</name>
<dbReference type="PANTHER" id="PTHR48228">
    <property type="entry name" value="SUCCINYL-COA--D-CITRAMALATE COA-TRANSFERASE"/>
    <property type="match status" value="1"/>
</dbReference>
<dbReference type="InterPro" id="IPR050509">
    <property type="entry name" value="CoA-transferase_III"/>
</dbReference>
<organism evidence="1 2">
    <name type="scientific">Algimonas arctica</name>
    <dbReference type="NCBI Taxonomy" id="1479486"/>
    <lineage>
        <taxon>Bacteria</taxon>
        <taxon>Pseudomonadati</taxon>
        <taxon>Pseudomonadota</taxon>
        <taxon>Alphaproteobacteria</taxon>
        <taxon>Maricaulales</taxon>
        <taxon>Robiginitomaculaceae</taxon>
        <taxon>Algimonas</taxon>
    </lineage>
</organism>
<keyword evidence="1" id="KW-0808">Transferase</keyword>
<accession>A0A8J3G3D4</accession>
<reference evidence="1" key="1">
    <citation type="journal article" date="2014" name="Int. J. Syst. Evol. Microbiol.">
        <title>Complete genome sequence of Corynebacterium casei LMG S-19264T (=DSM 44701T), isolated from a smear-ripened cheese.</title>
        <authorList>
            <consortium name="US DOE Joint Genome Institute (JGI-PGF)"/>
            <person name="Walter F."/>
            <person name="Albersmeier A."/>
            <person name="Kalinowski J."/>
            <person name="Ruckert C."/>
        </authorList>
    </citation>
    <scope>NUCLEOTIDE SEQUENCE</scope>
    <source>
        <strain evidence="1">KCTC 32513</strain>
    </source>
</reference>
<reference evidence="1" key="2">
    <citation type="submission" date="2020-09" db="EMBL/GenBank/DDBJ databases">
        <authorList>
            <person name="Sun Q."/>
            <person name="Kim S."/>
        </authorList>
    </citation>
    <scope>NUCLEOTIDE SEQUENCE</scope>
    <source>
        <strain evidence="1">KCTC 32513</strain>
    </source>
</reference>
<dbReference type="Proteomes" id="UP000634004">
    <property type="component" value="Unassembled WGS sequence"/>
</dbReference>
<evidence type="ECO:0000313" key="2">
    <source>
        <dbReference type="Proteomes" id="UP000634004"/>
    </source>
</evidence>
<dbReference type="InterPro" id="IPR023606">
    <property type="entry name" value="CoA-Trfase_III_dom_1_sf"/>
</dbReference>
<proteinExistence type="predicted"/>